<organism evidence="2 3">
    <name type="scientific">Colletotrichum higginsianum (strain IMI 349063)</name>
    <name type="common">Crucifer anthracnose fungus</name>
    <dbReference type="NCBI Taxonomy" id="759273"/>
    <lineage>
        <taxon>Eukaryota</taxon>
        <taxon>Fungi</taxon>
        <taxon>Dikarya</taxon>
        <taxon>Ascomycota</taxon>
        <taxon>Pezizomycotina</taxon>
        <taxon>Sordariomycetes</taxon>
        <taxon>Hypocreomycetidae</taxon>
        <taxon>Glomerellales</taxon>
        <taxon>Glomerellaceae</taxon>
        <taxon>Colletotrichum</taxon>
        <taxon>Colletotrichum destructivum species complex</taxon>
    </lineage>
</organism>
<accession>H1VLA1</accession>
<keyword evidence="1" id="KW-1133">Transmembrane helix</keyword>
<evidence type="ECO:0000256" key="1">
    <source>
        <dbReference type="SAM" id="Phobius"/>
    </source>
</evidence>
<name>H1VLA1_COLHI</name>
<evidence type="ECO:0000313" key="2">
    <source>
        <dbReference type="EMBL" id="CCF41004.1"/>
    </source>
</evidence>
<sequence>NGLVVVIREWPRGAFFGLIIIVDGTVVIALAESHSPSGLLSRAAAHYPGLENACRRSGVCCHHTMTGCERDAGYGCGRWCREGDVGGCELTREEVTRKHEYLVG</sequence>
<protein>
    <submittedName>
        <fullName evidence="2">Uncharacterized protein</fullName>
    </submittedName>
</protein>
<keyword evidence="1" id="KW-0472">Membrane</keyword>
<feature type="non-terminal residue" evidence="2">
    <location>
        <position position="1"/>
    </location>
</feature>
<dbReference type="HOGENOM" id="CLU_2256394_0_0_1"/>
<feature type="transmembrane region" description="Helical" evidence="1">
    <location>
        <begin position="12"/>
        <end position="31"/>
    </location>
</feature>
<evidence type="ECO:0000313" key="3">
    <source>
        <dbReference type="Proteomes" id="UP000007174"/>
    </source>
</evidence>
<dbReference type="AlphaFoldDB" id="H1VLA1"/>
<proteinExistence type="predicted"/>
<gene>
    <name evidence="2" type="ORF">CH063_11416</name>
</gene>
<reference evidence="3" key="1">
    <citation type="journal article" date="2012" name="Nat. Genet.">
        <title>Lifestyle transitions in plant pathogenic Colletotrichum fungi deciphered by genome and transcriptome analyses.</title>
        <authorList>
            <person name="O'Connell R.J."/>
            <person name="Thon M.R."/>
            <person name="Hacquard S."/>
            <person name="Amyotte S.G."/>
            <person name="Kleemann J."/>
            <person name="Torres M.F."/>
            <person name="Damm U."/>
            <person name="Buiate E.A."/>
            <person name="Epstein L."/>
            <person name="Alkan N."/>
            <person name="Altmueller J."/>
            <person name="Alvarado-Balderrama L."/>
            <person name="Bauser C.A."/>
            <person name="Becker C."/>
            <person name="Birren B.W."/>
            <person name="Chen Z."/>
            <person name="Choi J."/>
            <person name="Crouch J.A."/>
            <person name="Duvick J.P."/>
            <person name="Farman M.A."/>
            <person name="Gan P."/>
            <person name="Heiman D."/>
            <person name="Henrissat B."/>
            <person name="Howard R.J."/>
            <person name="Kabbage M."/>
            <person name="Koch C."/>
            <person name="Kracher B."/>
            <person name="Kubo Y."/>
            <person name="Law A.D."/>
            <person name="Lebrun M.-H."/>
            <person name="Lee Y.-H."/>
            <person name="Miyara I."/>
            <person name="Moore N."/>
            <person name="Neumann U."/>
            <person name="Nordstroem K."/>
            <person name="Panaccione D.G."/>
            <person name="Panstruga R."/>
            <person name="Place M."/>
            <person name="Proctor R.H."/>
            <person name="Prusky D."/>
            <person name="Rech G."/>
            <person name="Reinhardt R."/>
            <person name="Rollins J.A."/>
            <person name="Rounsley S."/>
            <person name="Schardl C.L."/>
            <person name="Schwartz D.C."/>
            <person name="Shenoy N."/>
            <person name="Shirasu K."/>
            <person name="Sikhakolli U.R."/>
            <person name="Stueber K."/>
            <person name="Sukno S.A."/>
            <person name="Sweigard J.A."/>
            <person name="Takano Y."/>
            <person name="Takahara H."/>
            <person name="Trail F."/>
            <person name="van der Does H.C."/>
            <person name="Voll L.M."/>
            <person name="Will I."/>
            <person name="Young S."/>
            <person name="Zeng Q."/>
            <person name="Zhang J."/>
            <person name="Zhou S."/>
            <person name="Dickman M.B."/>
            <person name="Schulze-Lefert P."/>
            <person name="Ver Loren van Themaat E."/>
            <person name="Ma L.-J."/>
            <person name="Vaillancourt L.J."/>
        </authorList>
    </citation>
    <scope>NUCLEOTIDE SEQUENCE [LARGE SCALE GENOMIC DNA]</scope>
    <source>
        <strain evidence="3">IMI 349063</strain>
    </source>
</reference>
<dbReference type="Proteomes" id="UP000007174">
    <property type="component" value="Unassembled WGS sequence"/>
</dbReference>
<dbReference type="EMBL" id="CACQ02004435">
    <property type="protein sequence ID" value="CCF41004.1"/>
    <property type="molecule type" value="Genomic_DNA"/>
</dbReference>
<keyword evidence="1" id="KW-0812">Transmembrane</keyword>